<evidence type="ECO:0000313" key="1">
    <source>
        <dbReference type="EMBL" id="KAH3801222.1"/>
    </source>
</evidence>
<dbReference type="AlphaFoldDB" id="A0A9D4FMW4"/>
<proteinExistence type="predicted"/>
<evidence type="ECO:0000313" key="2">
    <source>
        <dbReference type="Proteomes" id="UP000828390"/>
    </source>
</evidence>
<comment type="caution">
    <text evidence="1">The sequence shown here is derived from an EMBL/GenBank/DDBJ whole genome shotgun (WGS) entry which is preliminary data.</text>
</comment>
<keyword evidence="2" id="KW-1185">Reference proteome</keyword>
<gene>
    <name evidence="1" type="ORF">DPMN_154869</name>
</gene>
<name>A0A9D4FMW4_DREPO</name>
<accession>A0A9D4FMW4</accession>
<reference evidence="1" key="2">
    <citation type="submission" date="2020-11" db="EMBL/GenBank/DDBJ databases">
        <authorList>
            <person name="McCartney M.A."/>
            <person name="Auch B."/>
            <person name="Kono T."/>
            <person name="Mallez S."/>
            <person name="Becker A."/>
            <person name="Gohl D.M."/>
            <person name="Silverstein K.A.T."/>
            <person name="Koren S."/>
            <person name="Bechman K.B."/>
            <person name="Herman A."/>
            <person name="Abrahante J.E."/>
            <person name="Garbe J."/>
        </authorList>
    </citation>
    <scope>NUCLEOTIDE SEQUENCE</scope>
    <source>
        <strain evidence="1">Duluth1</strain>
        <tissue evidence="1">Whole animal</tissue>
    </source>
</reference>
<organism evidence="1 2">
    <name type="scientific">Dreissena polymorpha</name>
    <name type="common">Zebra mussel</name>
    <name type="synonym">Mytilus polymorpha</name>
    <dbReference type="NCBI Taxonomy" id="45954"/>
    <lineage>
        <taxon>Eukaryota</taxon>
        <taxon>Metazoa</taxon>
        <taxon>Spiralia</taxon>
        <taxon>Lophotrochozoa</taxon>
        <taxon>Mollusca</taxon>
        <taxon>Bivalvia</taxon>
        <taxon>Autobranchia</taxon>
        <taxon>Heteroconchia</taxon>
        <taxon>Euheterodonta</taxon>
        <taxon>Imparidentia</taxon>
        <taxon>Neoheterodontei</taxon>
        <taxon>Myida</taxon>
        <taxon>Dreissenoidea</taxon>
        <taxon>Dreissenidae</taxon>
        <taxon>Dreissena</taxon>
    </lineage>
</organism>
<protein>
    <submittedName>
        <fullName evidence="1">Uncharacterized protein</fullName>
    </submittedName>
</protein>
<dbReference type="EMBL" id="JAIWYP010000007">
    <property type="protein sequence ID" value="KAH3801222.1"/>
    <property type="molecule type" value="Genomic_DNA"/>
</dbReference>
<sequence>MGMENINGGTIPETAGAWIRLPKSGALEQFYGCSDIAIGASDVTTGQVSPNVPVVVPKGDVDDRKWQELVDHDRKWQEHVNQSCPKFHWANVLTKLNEDWPINVVILAFTRFQYIHFRKTVPPHGSHFRDDWTELKTTPPPGDHVFQRTKTIFQNAAQISLKRMKTDTPRHGSHVFNDLLIRKTALPRRPYNIRTNVLTKKTTSTPGGHKKAAPHIGKLRKDIFTTSNPTKGKLKPSGGHVFERTIARVLTRKTAPHPGGHVF</sequence>
<dbReference type="Proteomes" id="UP000828390">
    <property type="component" value="Unassembled WGS sequence"/>
</dbReference>
<reference evidence="1" key="1">
    <citation type="journal article" date="2019" name="bioRxiv">
        <title>The Genome of the Zebra Mussel, Dreissena polymorpha: A Resource for Invasive Species Research.</title>
        <authorList>
            <person name="McCartney M.A."/>
            <person name="Auch B."/>
            <person name="Kono T."/>
            <person name="Mallez S."/>
            <person name="Zhang Y."/>
            <person name="Obille A."/>
            <person name="Becker A."/>
            <person name="Abrahante J.E."/>
            <person name="Garbe J."/>
            <person name="Badalamenti J.P."/>
            <person name="Herman A."/>
            <person name="Mangelson H."/>
            <person name="Liachko I."/>
            <person name="Sullivan S."/>
            <person name="Sone E.D."/>
            <person name="Koren S."/>
            <person name="Silverstein K.A.T."/>
            <person name="Beckman K.B."/>
            <person name="Gohl D.M."/>
        </authorList>
    </citation>
    <scope>NUCLEOTIDE SEQUENCE</scope>
    <source>
        <strain evidence="1">Duluth1</strain>
        <tissue evidence="1">Whole animal</tissue>
    </source>
</reference>